<evidence type="ECO:0000256" key="1">
    <source>
        <dbReference type="ARBA" id="ARBA00022618"/>
    </source>
</evidence>
<comment type="subcellular location">
    <subcellularLocation>
        <location evidence="8">Cell membrane</location>
        <topology evidence="8">Single-pass membrane protein</topology>
    </subcellularLocation>
    <text evidence="8">Colocalized with FtsZ to the nascent septal site.</text>
</comment>
<sequence length="565" mass="65933">MQYVIAGIILILIVFLIGFISRKKYYAEIDRYEAWKIDIMNKPVSDELSRVKQLNMTGQTEELFDGWRQGWDEIVAVQLPDVEELLFDAEEYTDKFRFNKTKEILSRIDQVLTDTEKKIEQILSELNELVGSEEKNREEIEALQEEFRNSKKQLLAYRHTYGQTAKHIEAVLDKLSEQIKQFNELTEQGNYLDAREIVLSLAEEMKDIAYKMETVPKLITDFENVLPSQLSELEAGYVEMKDQGYTLDHIEVDKEVASLKETLQHFNKNLEELQVEEVEEGMQEIKVKVENLYDLLEKEVHAKHFVEQYRDQTTEGLIKAKEDNDDIQSEVSIVKQGYHLHDTDLSTPDEIDKKIIQLSKRHEMLMHKEETNATAFSNLSDELKEIRSGLEELNQQQSEFSVYLQNLRKDELATREKIQELKKKVAEASRMISKSNVPGLPADYKDLLDEVHRKIEQVNASLTEKPLNMKFIQETLLGAEDTVDHFYMKTGDLIENVLLSEKIIQYGNRYRSKYSSVREGLQTAEQAFRQYDYRRALEEAATTIEKVEPGALKKIEKMMDLEDRS</sequence>
<evidence type="ECO:0000313" key="10">
    <source>
        <dbReference type="Proteomes" id="UP000050398"/>
    </source>
</evidence>
<dbReference type="eggNOG" id="COG4477">
    <property type="taxonomic scope" value="Bacteria"/>
</dbReference>
<dbReference type="OrthoDB" id="1654473at2"/>
<keyword evidence="4 8" id="KW-0175">Coiled coil</keyword>
<dbReference type="InterPro" id="IPR010379">
    <property type="entry name" value="EzrA"/>
</dbReference>
<evidence type="ECO:0000256" key="5">
    <source>
        <dbReference type="ARBA" id="ARBA00023136"/>
    </source>
</evidence>
<keyword evidence="7 8" id="KW-0131">Cell cycle</keyword>
<dbReference type="GO" id="GO:0000917">
    <property type="term" value="P:division septum assembly"/>
    <property type="evidence" value="ECO:0007669"/>
    <property type="project" value="UniProtKB-KW"/>
</dbReference>
<dbReference type="PATRIC" id="fig|218284.4.peg.4418"/>
<feature type="coiled-coil region" evidence="8">
    <location>
        <begin position="256"/>
        <end position="295"/>
    </location>
</feature>
<protein>
    <recommendedName>
        <fullName evidence="8">Septation ring formation regulator EzrA</fullName>
    </recommendedName>
</protein>
<dbReference type="HAMAP" id="MF_00728">
    <property type="entry name" value="EzrA"/>
    <property type="match status" value="1"/>
</dbReference>
<dbReference type="GO" id="GO:0005940">
    <property type="term" value="C:septin ring"/>
    <property type="evidence" value="ECO:0007669"/>
    <property type="project" value="InterPro"/>
</dbReference>
<keyword evidence="8" id="KW-1003">Cell membrane</keyword>
<keyword evidence="6 8" id="KW-0717">Septation</keyword>
<dbReference type="Proteomes" id="UP000050398">
    <property type="component" value="Unassembled WGS sequence"/>
</dbReference>
<evidence type="ECO:0000256" key="8">
    <source>
        <dbReference type="HAMAP-Rule" id="MF_00728"/>
    </source>
</evidence>
<evidence type="ECO:0000256" key="2">
    <source>
        <dbReference type="ARBA" id="ARBA00022692"/>
    </source>
</evidence>
<feature type="topological domain" description="Cytoplasmic" evidence="8">
    <location>
        <begin position="22"/>
        <end position="565"/>
    </location>
</feature>
<comment type="function">
    <text evidence="8">Negative regulator of FtsZ ring formation; modulates the frequency and position of FtsZ ring formation. Inhibits FtsZ ring formation at polar sites. Interacts either with FtsZ or with one of its binding partners to promote depolymerization.</text>
</comment>
<gene>
    <name evidence="8" type="primary">ezrA</name>
    <name evidence="9" type="ORF">AM506_13415</name>
</gene>
<feature type="coiled-coil region" evidence="8">
    <location>
        <begin position="123"/>
        <end position="188"/>
    </location>
</feature>
<dbReference type="RefSeq" id="WP_060672991.1">
    <property type="nucleotide sequence ID" value="NZ_JBCNGU010000003.1"/>
</dbReference>
<evidence type="ECO:0000256" key="4">
    <source>
        <dbReference type="ARBA" id="ARBA00023054"/>
    </source>
</evidence>
<evidence type="ECO:0000256" key="6">
    <source>
        <dbReference type="ARBA" id="ARBA00023210"/>
    </source>
</evidence>
<dbReference type="GO" id="GO:0000921">
    <property type="term" value="P:septin ring assembly"/>
    <property type="evidence" value="ECO:0007669"/>
    <property type="project" value="InterPro"/>
</dbReference>
<evidence type="ECO:0000256" key="7">
    <source>
        <dbReference type="ARBA" id="ARBA00023306"/>
    </source>
</evidence>
<keyword evidence="1 8" id="KW-0132">Cell division</keyword>
<proteinExistence type="inferred from homology"/>
<dbReference type="AlphaFoldDB" id="A0A0P6WFB5"/>
<feature type="topological domain" description="Extracellular" evidence="8">
    <location>
        <begin position="1"/>
        <end position="2"/>
    </location>
</feature>
<name>A0A0P6WFB5_9BACI</name>
<dbReference type="GO" id="GO:0005886">
    <property type="term" value="C:plasma membrane"/>
    <property type="evidence" value="ECO:0007669"/>
    <property type="project" value="UniProtKB-SubCell"/>
</dbReference>
<keyword evidence="2 8" id="KW-0812">Transmembrane</keyword>
<reference evidence="9 10" key="1">
    <citation type="submission" date="2015-08" db="EMBL/GenBank/DDBJ databases">
        <title>Draft Genome Sequence of Bacillus vietnamensis UCD-SED5.</title>
        <authorList>
            <person name="Lee R.D."/>
            <person name="Jospin G."/>
            <person name="Lang J.M."/>
            <person name="Coil D.A."/>
            <person name="Eisen J.A."/>
        </authorList>
    </citation>
    <scope>NUCLEOTIDE SEQUENCE [LARGE SCALE GENOMIC DNA]</scope>
    <source>
        <strain evidence="9 10">UCD-SED5</strain>
    </source>
</reference>
<keyword evidence="3 8" id="KW-1133">Transmembrane helix</keyword>
<comment type="caution">
    <text evidence="9">The sequence shown here is derived from an EMBL/GenBank/DDBJ whole genome shotgun (WGS) entry which is preliminary data.</text>
</comment>
<accession>A0A0P6WFB5</accession>
<dbReference type="NCBIfam" id="NF003413">
    <property type="entry name" value="PRK04778.1-7"/>
    <property type="match status" value="1"/>
</dbReference>
<comment type="similarity">
    <text evidence="8">Belongs to the EzrA family.</text>
</comment>
<evidence type="ECO:0000313" key="9">
    <source>
        <dbReference type="EMBL" id="KPL59182.1"/>
    </source>
</evidence>
<evidence type="ECO:0000256" key="3">
    <source>
        <dbReference type="ARBA" id="ARBA00022989"/>
    </source>
</evidence>
<feature type="coiled-coil region" evidence="8">
    <location>
        <begin position="376"/>
        <end position="424"/>
    </location>
</feature>
<dbReference type="EMBL" id="LIXZ01000009">
    <property type="protein sequence ID" value="KPL59182.1"/>
    <property type="molecule type" value="Genomic_DNA"/>
</dbReference>
<organism evidence="9 10">
    <name type="scientific">Rossellomorea vietnamensis</name>
    <dbReference type="NCBI Taxonomy" id="218284"/>
    <lineage>
        <taxon>Bacteria</taxon>
        <taxon>Bacillati</taxon>
        <taxon>Bacillota</taxon>
        <taxon>Bacilli</taxon>
        <taxon>Bacillales</taxon>
        <taxon>Bacillaceae</taxon>
        <taxon>Rossellomorea</taxon>
    </lineage>
</organism>
<keyword evidence="5 8" id="KW-0472">Membrane</keyword>
<dbReference type="Pfam" id="PF06160">
    <property type="entry name" value="EzrA"/>
    <property type="match status" value="1"/>
</dbReference>